<feature type="region of interest" description="Disordered" evidence="1">
    <location>
        <begin position="1"/>
        <end position="20"/>
    </location>
</feature>
<organism evidence="2 3">
    <name type="scientific">Desulfosporosinus fructosivorans</name>
    <dbReference type="NCBI Taxonomy" id="2018669"/>
    <lineage>
        <taxon>Bacteria</taxon>
        <taxon>Bacillati</taxon>
        <taxon>Bacillota</taxon>
        <taxon>Clostridia</taxon>
        <taxon>Eubacteriales</taxon>
        <taxon>Desulfitobacteriaceae</taxon>
        <taxon>Desulfosporosinus</taxon>
    </lineage>
</organism>
<keyword evidence="3" id="KW-1185">Reference proteome</keyword>
<dbReference type="RefSeq" id="WP_135545855.1">
    <property type="nucleotide sequence ID" value="NZ_SPQQ01000002.1"/>
</dbReference>
<reference evidence="2 3" key="1">
    <citation type="submission" date="2019-03" db="EMBL/GenBank/DDBJ databases">
        <title>Draft Genome Sequence of Desulfosporosinus fructosivorans Strain 63.6F, Isolated from Marine Sediment in the Baltic Sea.</title>
        <authorList>
            <person name="Hausmann B."/>
            <person name="Vandieken V."/>
            <person name="Pjevac P."/>
            <person name="Schreck K."/>
            <person name="Herbold C.W."/>
            <person name="Loy A."/>
        </authorList>
    </citation>
    <scope>NUCLEOTIDE SEQUENCE [LARGE SCALE GENOMIC DNA]</scope>
    <source>
        <strain evidence="2 3">63.6F</strain>
    </source>
</reference>
<sequence length="87" mass="9659">MGPPKGGTNTGLRGEKPHPRHACLGTTMAICGSGLRRIASIDDRKNNIIKLNNGKQLTMSMISETVLSEKMQWISKFMCRSARKTNW</sequence>
<gene>
    <name evidence="2" type="ORF">E4K67_07980</name>
</gene>
<dbReference type="Proteomes" id="UP000298460">
    <property type="component" value="Unassembled WGS sequence"/>
</dbReference>
<dbReference type="EMBL" id="SPQQ01000002">
    <property type="protein sequence ID" value="TGE39360.1"/>
    <property type="molecule type" value="Genomic_DNA"/>
</dbReference>
<dbReference type="AlphaFoldDB" id="A0A4Z0R951"/>
<protein>
    <submittedName>
        <fullName evidence="2">Uncharacterized protein</fullName>
    </submittedName>
</protein>
<comment type="caution">
    <text evidence="2">The sequence shown here is derived from an EMBL/GenBank/DDBJ whole genome shotgun (WGS) entry which is preliminary data.</text>
</comment>
<evidence type="ECO:0000313" key="3">
    <source>
        <dbReference type="Proteomes" id="UP000298460"/>
    </source>
</evidence>
<accession>A0A4Z0R951</accession>
<name>A0A4Z0R951_9FIRM</name>
<evidence type="ECO:0000313" key="2">
    <source>
        <dbReference type="EMBL" id="TGE39360.1"/>
    </source>
</evidence>
<evidence type="ECO:0000256" key="1">
    <source>
        <dbReference type="SAM" id="MobiDB-lite"/>
    </source>
</evidence>
<proteinExistence type="predicted"/>